<dbReference type="HOGENOM" id="CLU_319996_0_0_5"/>
<gene>
    <name evidence="1" type="ORF">MicloDRAFT_00001430</name>
</gene>
<sequence length="907" mass="99261">MAHQVFPTRLNLDSQIHYHSGGPPPVDALTLPPGKLYRLRRGRDAFPNGMDSTEQEVLNDPLATLLLRRGIFPLTMGELDAALAADGTLPHRLSFVVAEGGTIPFNEAPALQRGFRFVIAYGQEEGVADLFVSTAAPFDSANQFLQVLGWDAAAGAFQFYERRNGSWFWAGSSWDSLEEDMRGKGPFDSHVNGSMVMKELRAPWLHWSSQSHTIPAETMAPDDPLAADPFFTDAKGGETLEKLVVDGIDRWTSARLALAVGADGTIAQPDRLMRHLLTTTTVNIACSPDTSVGPPGAPIRIPRSFFFNTRCLVDLLGLHPQVERPQVSRERYLASAKRLGLHLVDSKQGFRRDGDVLFAWAVPEPAFEDIDVLAHLLRRGVLSQRFACALLMVDFPNPVGSKSRETLMRHVPGGVAASGPGLENLMMKSLEAAAAEDPSSPEAEFLVHWGADDSTWRDAAAGRISTFMAAVAERLADDAGLDDLMRLAESRRREFRRRPLSEFGLTLPRLATVAPDAPLLLLKADGRVTGSISNSEGNPAMAFNFDPPGHLEDLDAAGRQRWHGIISRIFDRAREGSPQDNDGPRLQFFNPASTAAGADAVEEDIEWSAFPRQVEIDSGSDEERWSVADGSRDVQDEYCEWSVERQDGNIVRVFFTCEGPEYWELLAESNFDLVVDLYRRHVNPGVMPDDLRDGAGNYRPRNKWNNSTTRGAMHLVQRANTLGAEIQLAAGASIVRARPDGTVLTGTRELIDCSGYGERERHSDPTIGAKVNAHARARSDVTLANPVGLYFARVDFAAWETPDGSDPAGLWRFTRGKNGKFVRAVVEAPAGAGFTLSQVNINNRPLRFGAQIVDTITMKLTAVATRIGQSMVQPTVGCRGQIGAGAGMGAPLSSEERLVERWLRGTR</sequence>
<accession>I4Z4L1</accession>
<evidence type="ECO:0000313" key="2">
    <source>
        <dbReference type="Proteomes" id="UP000003947"/>
    </source>
</evidence>
<dbReference type="RefSeq" id="WP_009488621.1">
    <property type="nucleotide sequence ID" value="NZ_CP141049.1"/>
</dbReference>
<dbReference type="PATRIC" id="fig|864069.3.peg.146"/>
<evidence type="ECO:0000313" key="1">
    <source>
        <dbReference type="EMBL" id="EIM31153.1"/>
    </source>
</evidence>
<reference evidence="1 2" key="1">
    <citation type="submission" date="2012-02" db="EMBL/GenBank/DDBJ databases">
        <title>Improved High-Quality Draft sequence of Microvirga sp. WSM3557.</title>
        <authorList>
            <consortium name="US DOE Joint Genome Institute"/>
            <person name="Lucas S."/>
            <person name="Han J."/>
            <person name="Lapidus A."/>
            <person name="Cheng J.-F."/>
            <person name="Goodwin L."/>
            <person name="Pitluck S."/>
            <person name="Peters L."/>
            <person name="Zhang X."/>
            <person name="Detter J.C."/>
            <person name="Han C."/>
            <person name="Tapia R."/>
            <person name="Land M."/>
            <person name="Hauser L."/>
            <person name="Kyrpides N."/>
            <person name="Ivanova N."/>
            <person name="Pagani I."/>
            <person name="Brau L."/>
            <person name="Yates R."/>
            <person name="O'Hara G."/>
            <person name="Rui T."/>
            <person name="Howieson J."/>
            <person name="Reeve W."/>
            <person name="Woyke T."/>
        </authorList>
    </citation>
    <scope>NUCLEOTIDE SEQUENCE [LARGE SCALE GENOMIC DNA]</scope>
    <source>
        <strain evidence="1 2">WSM3557</strain>
    </source>
</reference>
<dbReference type="AlphaFoldDB" id="I4Z4L1"/>
<dbReference type="Proteomes" id="UP000003947">
    <property type="component" value="Unassembled WGS sequence"/>
</dbReference>
<dbReference type="STRING" id="864069.MicloDRAFT_00001430"/>
<proteinExistence type="predicted"/>
<protein>
    <submittedName>
        <fullName evidence="1">Uncharacterized protein</fullName>
    </submittedName>
</protein>
<organism evidence="1 2">
    <name type="scientific">Microvirga lotononidis</name>
    <dbReference type="NCBI Taxonomy" id="864069"/>
    <lineage>
        <taxon>Bacteria</taxon>
        <taxon>Pseudomonadati</taxon>
        <taxon>Pseudomonadota</taxon>
        <taxon>Alphaproteobacteria</taxon>
        <taxon>Hyphomicrobiales</taxon>
        <taxon>Methylobacteriaceae</taxon>
        <taxon>Microvirga</taxon>
    </lineage>
</organism>
<keyword evidence="2" id="KW-1185">Reference proteome</keyword>
<name>I4Z4L1_9HYPH</name>
<dbReference type="eggNOG" id="ENOG502Z9MH">
    <property type="taxonomic scope" value="Bacteria"/>
</dbReference>
<dbReference type="EMBL" id="JH660633">
    <property type="protein sequence ID" value="EIM31153.1"/>
    <property type="molecule type" value="Genomic_DNA"/>
</dbReference>